<name>A0ABW4LYE7_9BACI</name>
<reference evidence="5" key="1">
    <citation type="journal article" date="2019" name="Int. J. Syst. Evol. Microbiol.">
        <title>The Global Catalogue of Microorganisms (GCM) 10K type strain sequencing project: providing services to taxonomists for standard genome sequencing and annotation.</title>
        <authorList>
            <consortium name="The Broad Institute Genomics Platform"/>
            <consortium name="The Broad Institute Genome Sequencing Center for Infectious Disease"/>
            <person name="Wu L."/>
            <person name="Ma J."/>
        </authorList>
    </citation>
    <scope>NUCLEOTIDE SEQUENCE [LARGE SCALE GENOMIC DNA]</scope>
    <source>
        <strain evidence="5">CCUG 49339</strain>
    </source>
</reference>
<evidence type="ECO:0000313" key="4">
    <source>
        <dbReference type="EMBL" id="MFD1739150.1"/>
    </source>
</evidence>
<dbReference type="InterPro" id="IPR036388">
    <property type="entry name" value="WH-like_DNA-bd_sf"/>
</dbReference>
<dbReference type="Pfam" id="PF25873">
    <property type="entry name" value="WHD_MalT"/>
    <property type="match status" value="1"/>
</dbReference>
<keyword evidence="2" id="KW-0804">Transcription</keyword>
<gene>
    <name evidence="4" type="ORF">ACFSCX_21805</name>
</gene>
<dbReference type="Gene3D" id="1.10.10.10">
    <property type="entry name" value="Winged helix-like DNA-binding domain superfamily/Winged helix DNA-binding domain"/>
    <property type="match status" value="1"/>
</dbReference>
<dbReference type="InterPro" id="IPR059106">
    <property type="entry name" value="WHD_MalT"/>
</dbReference>
<dbReference type="EMBL" id="JBHUEM010000052">
    <property type="protein sequence ID" value="MFD1739150.1"/>
    <property type="molecule type" value="Genomic_DNA"/>
</dbReference>
<evidence type="ECO:0000313" key="5">
    <source>
        <dbReference type="Proteomes" id="UP001597214"/>
    </source>
</evidence>
<dbReference type="InterPro" id="IPR027417">
    <property type="entry name" value="P-loop_NTPase"/>
</dbReference>
<organism evidence="4 5">
    <name type="scientific">Bacillus salitolerans</name>
    <dbReference type="NCBI Taxonomy" id="1437434"/>
    <lineage>
        <taxon>Bacteria</taxon>
        <taxon>Bacillati</taxon>
        <taxon>Bacillota</taxon>
        <taxon>Bacilli</taxon>
        <taxon>Bacillales</taxon>
        <taxon>Bacillaceae</taxon>
        <taxon>Bacillus</taxon>
    </lineage>
</organism>
<dbReference type="InterPro" id="IPR019734">
    <property type="entry name" value="TPR_rpt"/>
</dbReference>
<dbReference type="Gene3D" id="3.40.50.300">
    <property type="entry name" value="P-loop containing nucleotide triphosphate hydrolases"/>
    <property type="match status" value="1"/>
</dbReference>
<evidence type="ECO:0000259" key="3">
    <source>
        <dbReference type="SMART" id="SM01043"/>
    </source>
</evidence>
<proteinExistence type="predicted"/>
<feature type="domain" description="Bacterial transcriptional activator" evidence="3">
    <location>
        <begin position="930"/>
        <end position="1072"/>
    </location>
</feature>
<protein>
    <submittedName>
        <fullName evidence="4">BTAD domain-containing putative transcriptional regulator</fullName>
    </submittedName>
</protein>
<dbReference type="PANTHER" id="PTHR35807">
    <property type="entry name" value="TRANSCRIPTIONAL REGULATOR REDD-RELATED"/>
    <property type="match status" value="1"/>
</dbReference>
<comment type="caution">
    <text evidence="4">The sequence shown here is derived from an EMBL/GenBank/DDBJ whole genome shotgun (WGS) entry which is preliminary data.</text>
</comment>
<sequence length="1075" mass="125547">MTSSFILQTKLTPPGIKDDILRRPALTKKLKAIFHTSLTIVHSGPGYGKSTAVSTFLADMKKQYCWYSLSGYDDEIIPFLTYFIHSIKSQFPTFGEDLVDYLNKMNRYVRDEEIRSFSALLINEIVNLDKEFLMIIDDFHLVQHSQQIEEWVLWFIENIPSNLRMVFLSRARPQWGIISSLKVKGDLLEIKESDLTFSMEDIEAWFTDVYSLELEPTEIKQIYHLTEGWIIALQMIIQQLGHHRDLSRLLTNKHSSMEDLFQFLAMEVLVKQPPMVQQFLEQTCIFDEVTPSLCNEVLGISGSKEMLELLIQKNLFLQSIGENQYRYHALFKEFLETQLAKNQDQFKVLHNRASIYYRKRNLVELAIYHLEKLEHYDDIAFLLNEHGGTLIQNGKLESLFERLMKVSHLQKQQFYMLYYYQGEVLRYQCLYKEADEQYQKAALYSNKAGDLYGEYKALAGQAFIYLDTIQPGKADRLLQQAINIMEKNENASTIEKAKLYYLMAENLVNAGQGKKAEKWFEKATETDDFEDVGNLESRLRLRTGQLKDSKRILLQKKNFELHDTNAHLQQSHRETNLLLSLINCFMGEAEEAKELAESGIQEGIRYKAPFVEACGWIRMGHAVQLIGRYDQTLAKKCYDTALSMMEELDVPRGKAEPLMGLCMLYGAEGAYEKAMEYGKQALLETERVNDLWLSACIQLCIGVTCIYAEKLEEAGVWLSKSHEQFLFCGDQYGVSLILLWKSYLDYHLEKWTLFQEHFTSLLNGIQIGGYEFILSSRTIFGPRDLQSITPLLIEAQAQGIQRQYVTSLLNELGFQDVESHPGYTLRIQTLGRLRVWIGEKEVRERDWQRAKARELFELLITKRNRFIQKDTILNLLWSDVDENSAARDFKVAFNALNNAIEPHRKARSTPFFFQRDGQSYGISPKASIYLDAEEFERWIRAGLKEKENEKALRFLTKGLELYDGDYLPEKRFDDWCIAERERLLVYYLRGAEKMAQLSVQKSMYDEAIHWCENIVEKDQTWEEAYRLLMYCFYQKNNRPHAIKWYRKCCDVLESELGVTPMEPTRQMYEMITKLS</sequence>
<evidence type="ECO:0000256" key="1">
    <source>
        <dbReference type="ARBA" id="ARBA00023015"/>
    </source>
</evidence>
<dbReference type="SMART" id="SM01043">
    <property type="entry name" value="BTAD"/>
    <property type="match status" value="1"/>
</dbReference>
<dbReference type="RefSeq" id="WP_377930373.1">
    <property type="nucleotide sequence ID" value="NZ_JBHUEM010000052.1"/>
</dbReference>
<dbReference type="SUPFAM" id="SSF48452">
    <property type="entry name" value="TPR-like"/>
    <property type="match status" value="3"/>
</dbReference>
<keyword evidence="5" id="KW-1185">Reference proteome</keyword>
<dbReference type="SUPFAM" id="SSF46894">
    <property type="entry name" value="C-terminal effector domain of the bipartite response regulators"/>
    <property type="match status" value="1"/>
</dbReference>
<dbReference type="Proteomes" id="UP001597214">
    <property type="component" value="Unassembled WGS sequence"/>
</dbReference>
<evidence type="ECO:0000256" key="2">
    <source>
        <dbReference type="ARBA" id="ARBA00023163"/>
    </source>
</evidence>
<dbReference type="SMART" id="SM00028">
    <property type="entry name" value="TPR"/>
    <property type="match status" value="8"/>
</dbReference>
<dbReference type="InterPro" id="IPR005158">
    <property type="entry name" value="BTAD"/>
</dbReference>
<keyword evidence="1" id="KW-0805">Transcription regulation</keyword>
<dbReference type="InterPro" id="IPR011990">
    <property type="entry name" value="TPR-like_helical_dom_sf"/>
</dbReference>
<dbReference type="PANTHER" id="PTHR35807:SF2">
    <property type="entry name" value="TRANSCRIPTIONAL ACTIVATOR DOMAIN"/>
    <property type="match status" value="1"/>
</dbReference>
<accession>A0ABW4LYE7</accession>
<dbReference type="InterPro" id="IPR016032">
    <property type="entry name" value="Sig_transdc_resp-reg_C-effctor"/>
</dbReference>
<dbReference type="Pfam" id="PF03704">
    <property type="entry name" value="BTAD"/>
    <property type="match status" value="1"/>
</dbReference>
<dbReference type="SUPFAM" id="SSF52540">
    <property type="entry name" value="P-loop containing nucleoside triphosphate hydrolases"/>
    <property type="match status" value="1"/>
</dbReference>
<dbReference type="Gene3D" id="1.25.40.10">
    <property type="entry name" value="Tetratricopeptide repeat domain"/>
    <property type="match status" value="3"/>
</dbReference>
<dbReference type="InterPro" id="IPR051677">
    <property type="entry name" value="AfsR-DnrI-RedD_regulator"/>
</dbReference>